<proteinExistence type="predicted"/>
<reference evidence="3 4" key="1">
    <citation type="submission" date="2019-04" db="EMBL/GenBank/DDBJ databases">
        <title>Draft genome sequences for three unisolated Alnus-infective Frankia Sp+ strains, AgTrS, AiOr and AvVan, the first sequenced Frankia strains able to sporulate in-planta.</title>
        <authorList>
            <person name="Bethencourt L."/>
            <person name="Vautrin F."/>
            <person name="Taib N."/>
            <person name="Dubost A."/>
            <person name="Castro-Garcia L."/>
            <person name="Imbaud O."/>
            <person name="Abrouk D."/>
            <person name="Fournier P."/>
            <person name="Briolay J."/>
            <person name="Nguyen A."/>
            <person name="Normand P."/>
            <person name="Fernandez M.P."/>
            <person name="Brochier-Armanet C."/>
            <person name="Herrera-Belaroussi A."/>
        </authorList>
    </citation>
    <scope>NUCLEOTIDE SEQUENCE [LARGE SCALE GENOMIC DNA]</scope>
    <source>
        <strain evidence="3 4">AvVan</strain>
    </source>
</reference>
<sequence>TAIRRDDGPGGRERERYGGRAHTDGPAPGLAARPGGRRRGGRPGLLRLLQAALVLAVLVGGMSLGRTLALPGDTGTIPRLADWGRANHLSFLVDRVDGLR</sequence>
<gene>
    <name evidence="3" type="ORF">E7Y31_09255</name>
</gene>
<keyword evidence="2" id="KW-0472">Membrane</keyword>
<keyword evidence="2" id="KW-1133">Transmembrane helix</keyword>
<feature type="region of interest" description="Disordered" evidence="1">
    <location>
        <begin position="1"/>
        <end position="41"/>
    </location>
</feature>
<accession>A0A4V3Z7M6</accession>
<keyword evidence="2" id="KW-0812">Transmembrane</keyword>
<protein>
    <submittedName>
        <fullName evidence="3">Uncharacterized protein</fullName>
    </submittedName>
</protein>
<name>A0A4V3Z7M6_9ACTN</name>
<dbReference type="Proteomes" id="UP000305282">
    <property type="component" value="Unassembled WGS sequence"/>
</dbReference>
<keyword evidence="4" id="KW-1185">Reference proteome</keyword>
<evidence type="ECO:0000256" key="1">
    <source>
        <dbReference type="SAM" id="MobiDB-lite"/>
    </source>
</evidence>
<feature type="compositionally biased region" description="Basic and acidic residues" evidence="1">
    <location>
        <begin position="1"/>
        <end position="23"/>
    </location>
</feature>
<evidence type="ECO:0000313" key="4">
    <source>
        <dbReference type="Proteomes" id="UP000305282"/>
    </source>
</evidence>
<dbReference type="EMBL" id="SSXH01000173">
    <property type="protein sequence ID" value="THJ74799.1"/>
    <property type="molecule type" value="Genomic_DNA"/>
</dbReference>
<dbReference type="AlphaFoldDB" id="A0A4V3Z7M6"/>
<feature type="non-terminal residue" evidence="3">
    <location>
        <position position="1"/>
    </location>
</feature>
<feature type="transmembrane region" description="Helical" evidence="2">
    <location>
        <begin position="45"/>
        <end position="64"/>
    </location>
</feature>
<comment type="caution">
    <text evidence="3">The sequence shown here is derived from an EMBL/GenBank/DDBJ whole genome shotgun (WGS) entry which is preliminary data.</text>
</comment>
<organism evidence="3 4">
    <name type="scientific">Candidatus Frankia alpina</name>
    <dbReference type="NCBI Taxonomy" id="2699483"/>
    <lineage>
        <taxon>Bacteria</taxon>
        <taxon>Bacillati</taxon>
        <taxon>Actinomycetota</taxon>
        <taxon>Actinomycetes</taxon>
        <taxon>Frankiales</taxon>
        <taxon>Frankiaceae</taxon>
        <taxon>Frankia</taxon>
    </lineage>
</organism>
<evidence type="ECO:0000256" key="2">
    <source>
        <dbReference type="SAM" id="Phobius"/>
    </source>
</evidence>
<feature type="compositionally biased region" description="Low complexity" evidence="1">
    <location>
        <begin position="25"/>
        <end position="34"/>
    </location>
</feature>
<evidence type="ECO:0000313" key="3">
    <source>
        <dbReference type="EMBL" id="THJ74799.1"/>
    </source>
</evidence>